<dbReference type="InterPro" id="IPR021272">
    <property type="entry name" value="DUF2851"/>
</dbReference>
<dbReference type="Pfam" id="PF11013">
    <property type="entry name" value="DUF2851"/>
    <property type="match status" value="1"/>
</dbReference>
<protein>
    <submittedName>
        <fullName evidence="1">DUF2851 family protein</fullName>
    </submittedName>
</protein>
<evidence type="ECO:0000313" key="2">
    <source>
        <dbReference type="Proteomes" id="UP000275719"/>
    </source>
</evidence>
<name>A0A3P3WD36_9FLAO</name>
<keyword evidence="2" id="KW-1185">Reference proteome</keyword>
<accession>A0A3P3WD36</accession>
<reference evidence="1 2" key="1">
    <citation type="submission" date="2018-11" db="EMBL/GenBank/DDBJ databases">
        <title>Flavobacterium sp. nov., YIM 102701-2 draft genome.</title>
        <authorList>
            <person name="Li G."/>
            <person name="Jiang Y."/>
        </authorList>
    </citation>
    <scope>NUCLEOTIDE SEQUENCE [LARGE SCALE GENOMIC DNA]</scope>
    <source>
        <strain evidence="1 2">YIM 102701-2</strain>
    </source>
</reference>
<proteinExistence type="predicted"/>
<dbReference type="AlphaFoldDB" id="A0A3P3WD36"/>
<organism evidence="1 2">
    <name type="scientific">Paenimyroides tangerinum</name>
    <dbReference type="NCBI Taxonomy" id="2488728"/>
    <lineage>
        <taxon>Bacteria</taxon>
        <taxon>Pseudomonadati</taxon>
        <taxon>Bacteroidota</taxon>
        <taxon>Flavobacteriia</taxon>
        <taxon>Flavobacteriales</taxon>
        <taxon>Flavobacteriaceae</taxon>
        <taxon>Paenimyroides</taxon>
    </lineage>
</organism>
<dbReference type="RefSeq" id="WP_125016485.1">
    <property type="nucleotide sequence ID" value="NZ_RQVQ01000002.1"/>
</dbReference>
<gene>
    <name evidence="1" type="ORF">EG240_00960</name>
</gene>
<comment type="caution">
    <text evidence="1">The sequence shown here is derived from an EMBL/GenBank/DDBJ whole genome shotgun (WGS) entry which is preliminary data.</text>
</comment>
<sequence>MKEDFLHFVWRNKQFDVTNLISEQHQKIEIVRFGDYVQMAGPDFFNAQLYIDNQLWAGNVEMHLKASDWYAHQHEIDSNYDNVILHVVWDYDIDVFRKDGSVLPVLNLSKYINEVLIKNYFNLRTSKNWLYCENQLNGIDDFTWFQWKEKLLIDRLEIKSKPIEKLLKETQNNWEEVLFVLLTKNFGLNINGSAFEQTAKSISYKVISKERFSAFNLEALFFGVSGLLQIPKQDNYFKEILNEFSYLKEKHQLKSSISEPIHFFKLRPDNFPMIRFSQLANLLHQKEHLFSDLIQQELSIATIYKYFSISVSDYWKTHYVFDKESKFTTKKLTTSFIDLLLLNTILPLRFVYLKSLGKSDFDDVLEMYRNLNPEKNSIIDKFKDLNISVENAFDSQTLIHLKKNFCDEKKCLQCAIGVKLLRNNV</sequence>
<evidence type="ECO:0000313" key="1">
    <source>
        <dbReference type="EMBL" id="RRJ93075.1"/>
    </source>
</evidence>
<dbReference type="EMBL" id="RQVQ01000002">
    <property type="protein sequence ID" value="RRJ93075.1"/>
    <property type="molecule type" value="Genomic_DNA"/>
</dbReference>
<dbReference type="Proteomes" id="UP000275719">
    <property type="component" value="Unassembled WGS sequence"/>
</dbReference>
<dbReference type="OrthoDB" id="1005072at2"/>